<evidence type="ECO:0000259" key="14">
    <source>
        <dbReference type="Pfam" id="PF07522"/>
    </source>
</evidence>
<feature type="compositionally biased region" description="Basic and acidic residues" evidence="13">
    <location>
        <begin position="826"/>
        <end position="835"/>
    </location>
</feature>
<feature type="compositionally biased region" description="Polar residues" evidence="13">
    <location>
        <begin position="401"/>
        <end position="415"/>
    </location>
</feature>
<comment type="subcellular location">
    <subcellularLocation>
        <location evidence="1">Nucleus</location>
    </subcellularLocation>
</comment>
<keyword evidence="15" id="KW-1185">Reference proteome</keyword>
<keyword evidence="10" id="KW-0539">Nucleus</keyword>
<evidence type="ECO:0000256" key="9">
    <source>
        <dbReference type="ARBA" id="ARBA00023204"/>
    </source>
</evidence>
<proteinExistence type="inferred from homology"/>
<dbReference type="GO" id="GO:0006310">
    <property type="term" value="P:DNA recombination"/>
    <property type="evidence" value="ECO:0007669"/>
    <property type="project" value="UniProtKB-KW"/>
</dbReference>
<dbReference type="Pfam" id="PF23023">
    <property type="entry name" value="Anti-Pycsar_Apyc1"/>
    <property type="match status" value="1"/>
</dbReference>
<dbReference type="InterPro" id="IPR036866">
    <property type="entry name" value="RibonucZ/Hydroxyglut_hydro"/>
</dbReference>
<evidence type="ECO:0000256" key="8">
    <source>
        <dbReference type="ARBA" id="ARBA00023172"/>
    </source>
</evidence>
<reference evidence="16" key="1">
    <citation type="submission" date="2025-08" db="UniProtKB">
        <authorList>
            <consortium name="RefSeq"/>
        </authorList>
    </citation>
    <scope>IDENTIFICATION</scope>
    <source>
        <tissue evidence="16">Whole sample</tissue>
    </source>
</reference>
<dbReference type="GO" id="GO:0004519">
    <property type="term" value="F:endonuclease activity"/>
    <property type="evidence" value="ECO:0007669"/>
    <property type="project" value="UniProtKB-KW"/>
</dbReference>
<evidence type="ECO:0000256" key="12">
    <source>
        <dbReference type="ARBA" id="ARBA00042677"/>
    </source>
</evidence>
<evidence type="ECO:0000256" key="5">
    <source>
        <dbReference type="ARBA" id="ARBA00022763"/>
    </source>
</evidence>
<dbReference type="GeneID" id="111106142"/>
<feature type="region of interest" description="Disordered" evidence="13">
    <location>
        <begin position="726"/>
        <end position="773"/>
    </location>
</feature>
<dbReference type="GO" id="GO:0003684">
    <property type="term" value="F:damaged DNA binding"/>
    <property type="evidence" value="ECO:0007669"/>
    <property type="project" value="TreeGrafter"/>
</dbReference>
<organism evidence="15 16">
    <name type="scientific">Crassostrea virginica</name>
    <name type="common">Eastern oyster</name>
    <dbReference type="NCBI Taxonomy" id="6565"/>
    <lineage>
        <taxon>Eukaryota</taxon>
        <taxon>Metazoa</taxon>
        <taxon>Spiralia</taxon>
        <taxon>Lophotrochozoa</taxon>
        <taxon>Mollusca</taxon>
        <taxon>Bivalvia</taxon>
        <taxon>Autobranchia</taxon>
        <taxon>Pteriomorphia</taxon>
        <taxon>Ostreida</taxon>
        <taxon>Ostreoidea</taxon>
        <taxon>Ostreidae</taxon>
        <taxon>Crassostrea</taxon>
    </lineage>
</organism>
<evidence type="ECO:0000256" key="10">
    <source>
        <dbReference type="ARBA" id="ARBA00023242"/>
    </source>
</evidence>
<keyword evidence="6" id="KW-0378">Hydrolase</keyword>
<dbReference type="Gene3D" id="3.40.50.12650">
    <property type="match status" value="1"/>
</dbReference>
<dbReference type="GO" id="GO:0035312">
    <property type="term" value="F:5'-3' DNA exonuclease activity"/>
    <property type="evidence" value="ECO:0007669"/>
    <property type="project" value="TreeGrafter"/>
</dbReference>
<feature type="compositionally biased region" description="Polar residues" evidence="13">
    <location>
        <begin position="543"/>
        <end position="552"/>
    </location>
</feature>
<dbReference type="GO" id="GO:0036297">
    <property type="term" value="P:interstrand cross-link repair"/>
    <property type="evidence" value="ECO:0007669"/>
    <property type="project" value="TreeGrafter"/>
</dbReference>
<keyword evidence="3" id="KW-0540">Nuclease</keyword>
<feature type="region of interest" description="Disordered" evidence="13">
    <location>
        <begin position="826"/>
        <end position="890"/>
    </location>
</feature>
<protein>
    <recommendedName>
        <fullName evidence="11">Protein artemis</fullName>
    </recommendedName>
    <alternativeName>
        <fullName evidence="12">DNA cross-link repair 1C protein</fullName>
    </alternativeName>
</protein>
<dbReference type="Gene3D" id="3.60.15.10">
    <property type="entry name" value="Ribonuclease Z/Hydroxyacylglutathione hydrolase-like"/>
    <property type="match status" value="1"/>
</dbReference>
<dbReference type="GO" id="GO:0005634">
    <property type="term" value="C:nucleus"/>
    <property type="evidence" value="ECO:0007669"/>
    <property type="project" value="UniProtKB-SubCell"/>
</dbReference>
<dbReference type="GO" id="GO:0006303">
    <property type="term" value="P:double-strand break repair via nonhomologous end joining"/>
    <property type="evidence" value="ECO:0007669"/>
    <property type="project" value="TreeGrafter"/>
</dbReference>
<sequence>MSCFKGKMREYRNISLDRFDGMNLKSTAYFLSHCHCDHTEGLDAAEFYDRLSSSNDIFLYCSEVTKILLMEKYAKLEKFVKTLKVGEACLIPIPEQNSTKTETVTVTLIHASHCPGSVMFLFEGSEGNALYTGDFRWESDQIMRVPALHVDQRVKPLVSLYVDTTFCHPNSFLIPSRHTIIQVVSDLVREWTAKGSNHVVHFTPRANYGHEPLLKEVADSLGCKVHVKSDKENVYNQISELRGVFTADSTATPLHACGGRVYGKTPRLPCDLMNNKLKVMVILPSTMFFTQSVMVDEREIVLWDRGMYRVCYSFHSSMMEVRDLVTYLQPKQVFPNVKPAEDVSLAQVQQRLNEFLKIRHSSRVKEALDSQRPLGLLKQGIKKRKRKISVTSSGSEELLFGTQSFASPQKASTVPLTPDKTDQPEETGEGDSHSSYGGSCHSDSELSGICESDEESYERLSTPRQSLLEAINSQQNSQSESLSHRVVLYDDCEQTEGKALSLEELNKQYQEGEGENSDHDSVSSHGTTKIKHINSEEENENNDSISHTSRSQNDSKFKVDVSSECKLIASQGEYDRQSDFNGSNDLFDEKHDEMCNKSTPIEKSSDNCDTNISQHSCDIVSSSSICDSQSNLSLIICDSQSNSVPDDHVSQSKIFSVICENQSNSVSLITNRQSNNSSTHCGIQESQGFDPLLEKNHEGLDSVSNGEINAKSAKMDDREPVIIITDESVSDGEDCPTEISSQESGKTTEKDDPSLLNGCHGNRTGTSNGREEDDIEALFEVDDSDSEDDAVEIIEDVKTNQENEGMCNENSIIQCKDAGPSTCFHDDPGTSLHDESDSDATLPPSQNSYTESPRRIKVSAPDDAVEIIGSGTNHSGHSQQSNQTPRKLKQTHIDFYISPLKDSPEKFSPSIVKRRKKSSDWLNTSHRKLVYVSDEEECSGSSEVVDLTLGSDEDS</sequence>
<evidence type="ECO:0000256" key="7">
    <source>
        <dbReference type="ARBA" id="ARBA00022839"/>
    </source>
</evidence>
<evidence type="ECO:0000256" key="6">
    <source>
        <dbReference type="ARBA" id="ARBA00022801"/>
    </source>
</evidence>
<evidence type="ECO:0000256" key="3">
    <source>
        <dbReference type="ARBA" id="ARBA00022722"/>
    </source>
</evidence>
<feature type="domain" description="DNA repair metallo-beta-lactamase" evidence="14">
    <location>
        <begin position="240"/>
        <end position="339"/>
    </location>
</feature>
<dbReference type="GO" id="GO:0000723">
    <property type="term" value="P:telomere maintenance"/>
    <property type="evidence" value="ECO:0007669"/>
    <property type="project" value="TreeGrafter"/>
</dbReference>
<keyword evidence="4" id="KW-0255">Endonuclease</keyword>
<dbReference type="RefSeq" id="XP_022296398.1">
    <property type="nucleotide sequence ID" value="XM_022440690.1"/>
</dbReference>
<gene>
    <name evidence="16" type="primary">LOC111106142</name>
</gene>
<feature type="region of interest" description="Disordered" evidence="13">
    <location>
        <begin position="509"/>
        <end position="557"/>
    </location>
</feature>
<evidence type="ECO:0000256" key="4">
    <source>
        <dbReference type="ARBA" id="ARBA00022759"/>
    </source>
</evidence>
<evidence type="ECO:0000256" key="13">
    <source>
        <dbReference type="SAM" id="MobiDB-lite"/>
    </source>
</evidence>
<dbReference type="OrthoDB" id="262529at2759"/>
<dbReference type="PANTHER" id="PTHR23240:SF8">
    <property type="entry name" value="PROTEIN ARTEMIS"/>
    <property type="match status" value="1"/>
</dbReference>
<name>A0A8B8B050_CRAVI</name>
<keyword evidence="5" id="KW-0227">DNA damage</keyword>
<dbReference type="SUPFAM" id="SSF56281">
    <property type="entry name" value="Metallo-hydrolase/oxidoreductase"/>
    <property type="match status" value="1"/>
</dbReference>
<keyword evidence="7" id="KW-0269">Exonuclease</keyword>
<feature type="region of interest" description="Disordered" evidence="13">
    <location>
        <begin position="401"/>
        <end position="462"/>
    </location>
</feature>
<accession>A0A8B8B050</accession>
<evidence type="ECO:0000313" key="16">
    <source>
        <dbReference type="RefSeq" id="XP_022296398.1"/>
    </source>
</evidence>
<dbReference type="Pfam" id="PF07522">
    <property type="entry name" value="DRMBL"/>
    <property type="match status" value="1"/>
</dbReference>
<dbReference type="PANTHER" id="PTHR23240">
    <property type="entry name" value="DNA CROSS-LINK REPAIR PROTEIN PSO2/SNM1-RELATED"/>
    <property type="match status" value="1"/>
</dbReference>
<comment type="similarity">
    <text evidence="2">Belongs to the DNA repair metallo-beta-lactamase (DRMBL) family.</text>
</comment>
<evidence type="ECO:0000256" key="11">
    <source>
        <dbReference type="ARBA" id="ARBA00039759"/>
    </source>
</evidence>
<dbReference type="AlphaFoldDB" id="A0A8B8B050"/>
<dbReference type="KEGG" id="cvn:111106142"/>
<keyword evidence="8" id="KW-0233">DNA recombination</keyword>
<evidence type="ECO:0000256" key="2">
    <source>
        <dbReference type="ARBA" id="ARBA00010304"/>
    </source>
</evidence>
<evidence type="ECO:0000256" key="1">
    <source>
        <dbReference type="ARBA" id="ARBA00004123"/>
    </source>
</evidence>
<evidence type="ECO:0000313" key="15">
    <source>
        <dbReference type="Proteomes" id="UP000694844"/>
    </source>
</evidence>
<feature type="compositionally biased region" description="Polar residues" evidence="13">
    <location>
        <begin position="870"/>
        <end position="885"/>
    </location>
</feature>
<dbReference type="Proteomes" id="UP000694844">
    <property type="component" value="Chromosome 8"/>
</dbReference>
<dbReference type="InterPro" id="IPR011084">
    <property type="entry name" value="DRMBL"/>
</dbReference>
<keyword evidence="9" id="KW-0234">DNA repair</keyword>